<evidence type="ECO:0000256" key="1">
    <source>
        <dbReference type="SAM" id="SignalP"/>
    </source>
</evidence>
<dbReference type="OrthoDB" id="298080at2759"/>
<evidence type="ECO:0000313" key="2">
    <source>
        <dbReference type="EMBL" id="CAK57489.1"/>
    </source>
</evidence>
<dbReference type="HOGENOM" id="CLU_065704_0_0_1"/>
<dbReference type="AlphaFoldDB" id="A0BG22"/>
<proteinExistence type="predicted"/>
<dbReference type="Proteomes" id="UP000000600">
    <property type="component" value="Unassembled WGS sequence"/>
</dbReference>
<dbReference type="KEGG" id="ptm:GSPATT00028524001"/>
<reference evidence="2 3" key="1">
    <citation type="journal article" date="2006" name="Nature">
        <title>Global trends of whole-genome duplications revealed by the ciliate Paramecium tetraurelia.</title>
        <authorList>
            <consortium name="Genoscope"/>
            <person name="Aury J.-M."/>
            <person name="Jaillon O."/>
            <person name="Duret L."/>
            <person name="Noel B."/>
            <person name="Jubin C."/>
            <person name="Porcel B.M."/>
            <person name="Segurens B."/>
            <person name="Daubin V."/>
            <person name="Anthouard V."/>
            <person name="Aiach N."/>
            <person name="Arnaiz O."/>
            <person name="Billaut A."/>
            <person name="Beisson J."/>
            <person name="Blanc I."/>
            <person name="Bouhouche K."/>
            <person name="Camara F."/>
            <person name="Duharcourt S."/>
            <person name="Guigo R."/>
            <person name="Gogendeau D."/>
            <person name="Katinka M."/>
            <person name="Keller A.-M."/>
            <person name="Kissmehl R."/>
            <person name="Klotz C."/>
            <person name="Koll F."/>
            <person name="Le Moue A."/>
            <person name="Lepere C."/>
            <person name="Malinsky S."/>
            <person name="Nowacki M."/>
            <person name="Nowak J.K."/>
            <person name="Plattner H."/>
            <person name="Poulain J."/>
            <person name="Ruiz F."/>
            <person name="Serrano V."/>
            <person name="Zagulski M."/>
            <person name="Dessen P."/>
            <person name="Betermier M."/>
            <person name="Weissenbach J."/>
            <person name="Scarpelli C."/>
            <person name="Schachter V."/>
            <person name="Sperling L."/>
            <person name="Meyer E."/>
            <person name="Cohen J."/>
            <person name="Wincker P."/>
        </authorList>
    </citation>
    <scope>NUCLEOTIDE SEQUENCE [LARGE SCALE GENOMIC DNA]</scope>
    <source>
        <strain evidence="2 3">Stock d4-2</strain>
    </source>
</reference>
<accession>A0BG22</accession>
<dbReference type="RefSeq" id="XP_001424887.1">
    <property type="nucleotide sequence ID" value="XM_001424850.2"/>
</dbReference>
<keyword evidence="1" id="KW-0732">Signal</keyword>
<feature type="signal peptide" evidence="1">
    <location>
        <begin position="1"/>
        <end position="21"/>
    </location>
</feature>
<gene>
    <name evidence="2" type="ORF">GSPATT00028524001</name>
</gene>
<dbReference type="InParanoid" id="A0BG22"/>
<feature type="chain" id="PRO_5002622321" evidence="1">
    <location>
        <begin position="22"/>
        <end position="358"/>
    </location>
</feature>
<protein>
    <submittedName>
        <fullName evidence="2">Uncharacterized protein</fullName>
    </submittedName>
</protein>
<dbReference type="GeneID" id="5010671"/>
<name>A0BG22_PARTE</name>
<evidence type="ECO:0000313" key="3">
    <source>
        <dbReference type="Proteomes" id="UP000000600"/>
    </source>
</evidence>
<sequence>MRIVPVLTLILAVATARVAKTESPKEILAQVNKDSFGNSVLSVLQLQLATGGPVGEIQILLNNIASQLNGDQKKADKVHESDTVAFEKIIADLEQEIAYHQTQIVALSNLRDSTTEALGEAEVEVRVVTSDIANNEKSFADESATRQSQHDTWVRKDAEHVDQIDAIDEASKIVQHLQAGVAFAQLKSRFEKVQAKLMESKHRSLQATHQCLDTTQPPSIIKILELLAQIRQQLVASRASLLATEERQAANWEVQSGHLQEEHKRLVERKAFLENSIVQFKVTIQEAVEDLEDQTLFLEDAEDSLAIQERWAAEQESQYEAQTFEREQQLEVVERLQEVLTQKLSAASEFLQIREEVF</sequence>
<dbReference type="EMBL" id="CT867992">
    <property type="protein sequence ID" value="CAK57489.1"/>
    <property type="molecule type" value="Genomic_DNA"/>
</dbReference>
<keyword evidence="3" id="KW-1185">Reference proteome</keyword>
<organism evidence="2 3">
    <name type="scientific">Paramecium tetraurelia</name>
    <dbReference type="NCBI Taxonomy" id="5888"/>
    <lineage>
        <taxon>Eukaryota</taxon>
        <taxon>Sar</taxon>
        <taxon>Alveolata</taxon>
        <taxon>Ciliophora</taxon>
        <taxon>Intramacronucleata</taxon>
        <taxon>Oligohymenophorea</taxon>
        <taxon>Peniculida</taxon>
        <taxon>Parameciidae</taxon>
        <taxon>Paramecium</taxon>
    </lineage>
</organism>
<dbReference type="OMA" id="QATHQCL"/>
<dbReference type="eggNOG" id="ENOG502SR74">
    <property type="taxonomic scope" value="Eukaryota"/>
</dbReference>